<dbReference type="Proteomes" id="UP000324233">
    <property type="component" value="Chromosome"/>
</dbReference>
<dbReference type="GO" id="GO:0009055">
    <property type="term" value="F:electron transfer activity"/>
    <property type="evidence" value="ECO:0007669"/>
    <property type="project" value="InterPro"/>
</dbReference>
<evidence type="ECO:0000259" key="1">
    <source>
        <dbReference type="Pfam" id="PF07583"/>
    </source>
</evidence>
<gene>
    <name evidence="4" type="ORF">OJF2_20530</name>
</gene>
<evidence type="ECO:0000259" key="2">
    <source>
        <dbReference type="Pfam" id="PF07587"/>
    </source>
</evidence>
<dbReference type="AlphaFoldDB" id="A0A5B9VZX6"/>
<feature type="domain" description="Cytochrome C Planctomycete-type" evidence="3">
    <location>
        <begin position="66"/>
        <end position="123"/>
    </location>
</feature>
<dbReference type="PANTHER" id="PTHR35889">
    <property type="entry name" value="CYCLOINULO-OLIGOSACCHARIDE FRUCTANOTRANSFERASE-RELATED"/>
    <property type="match status" value="1"/>
</dbReference>
<dbReference type="SUPFAM" id="SSF46626">
    <property type="entry name" value="Cytochrome c"/>
    <property type="match status" value="1"/>
</dbReference>
<dbReference type="EMBL" id="CP042997">
    <property type="protein sequence ID" value="QEH33551.1"/>
    <property type="molecule type" value="Genomic_DNA"/>
</dbReference>
<dbReference type="InterPro" id="IPR036909">
    <property type="entry name" value="Cyt_c-like_dom_sf"/>
</dbReference>
<reference evidence="4 5" key="1">
    <citation type="submission" date="2019-08" db="EMBL/GenBank/DDBJ databases">
        <title>Deep-cultivation of Planctomycetes and their phenomic and genomic characterization uncovers novel biology.</title>
        <authorList>
            <person name="Wiegand S."/>
            <person name="Jogler M."/>
            <person name="Boedeker C."/>
            <person name="Pinto D."/>
            <person name="Vollmers J."/>
            <person name="Rivas-Marin E."/>
            <person name="Kohn T."/>
            <person name="Peeters S.H."/>
            <person name="Heuer A."/>
            <person name="Rast P."/>
            <person name="Oberbeckmann S."/>
            <person name="Bunk B."/>
            <person name="Jeske O."/>
            <person name="Meyerdierks A."/>
            <person name="Storesund J.E."/>
            <person name="Kallscheuer N."/>
            <person name="Luecker S."/>
            <person name="Lage O.M."/>
            <person name="Pohl T."/>
            <person name="Merkel B.J."/>
            <person name="Hornburger P."/>
            <person name="Mueller R.-W."/>
            <person name="Bruemmer F."/>
            <person name="Labrenz M."/>
            <person name="Spormann A.M."/>
            <person name="Op den Camp H."/>
            <person name="Overmann J."/>
            <person name="Amann R."/>
            <person name="Jetten M.S.M."/>
            <person name="Mascher T."/>
            <person name="Medema M.H."/>
            <person name="Devos D.P."/>
            <person name="Kaster A.-K."/>
            <person name="Ovreas L."/>
            <person name="Rohde M."/>
            <person name="Galperin M.Y."/>
            <person name="Jogler C."/>
        </authorList>
    </citation>
    <scope>NUCLEOTIDE SEQUENCE [LARGE SCALE GENOMIC DNA]</scope>
    <source>
        <strain evidence="4 5">OJF2</strain>
    </source>
</reference>
<protein>
    <submittedName>
        <fullName evidence="4">Planctomycete cytochrome C</fullName>
    </submittedName>
</protein>
<dbReference type="PANTHER" id="PTHR35889:SF3">
    <property type="entry name" value="F-BOX DOMAIN-CONTAINING PROTEIN"/>
    <property type="match status" value="1"/>
</dbReference>
<keyword evidence="5" id="KW-1185">Reference proteome</keyword>
<organism evidence="4 5">
    <name type="scientific">Aquisphaera giovannonii</name>
    <dbReference type="NCBI Taxonomy" id="406548"/>
    <lineage>
        <taxon>Bacteria</taxon>
        <taxon>Pseudomonadati</taxon>
        <taxon>Planctomycetota</taxon>
        <taxon>Planctomycetia</taxon>
        <taxon>Isosphaerales</taxon>
        <taxon>Isosphaeraceae</taxon>
        <taxon>Aquisphaera</taxon>
    </lineage>
</organism>
<dbReference type="OrthoDB" id="127107at2"/>
<sequence length="753" mass="83127">MPELGSPQERTQGIGLRRYVAGLAALTLLGFLASNAEGGDGSKGVLDPARIEFFRSRVEPILKARCVKCHGGEPKVRGGLRLDSRAAILEGGDQGPAVSLDQPDQSLILQAVRYEGLEMPPAGRLPDEEIAALDRWVREGLAWTPGKEATGLDAAKAPPARPNARPRPKVVFHAVERPPVPEVVHSDWVRNPIDAFLLAKLEPQGLAPRPPADRVAWIRRVTYDLTGLPPTPEEVDAYLADGSQDADARLVERLLASPRYGEAWGRHWLDLVRYAETNGYERDGPKPFAWRYRDYVVRSFNDDKPYDRFLHEQIAGDEIDPTSVDAMTATGFYRLGLWDDEPVDRAQARYDGLDGIVSTAGQVFLGLSINCARCHDHKKDPIPQADYYRLLAFFHDLTHPDGKDLKKVGPAPGVPVMCVRERGQAETHVLLRGNPNLLGPVVEPGTPGMLGEGYSTFTRGPGKRRAFAEWLTDRRNPMTARVMANRIWQFHFGRGIVPTPNDFGALGEPATHPELLDWLAAELMDGGWTLKRMHRLILLSSAYRMSSRASEAGLARDPGNLLFWRFPMRRLSGEEVRDSILAVSGSLNEKAGGPSVCPPIPQEVLAGQSVPGQGWAVSPPDEAARRSVYVHVKRSLQLPILATHDAPDTDSSCPVRYTTTVPSQALGLLNGEFANEQASRLAERLVRERPGSLREQVRRAIRLCTGADPPDEEVRGDVAWIRDLERDAHLDADSAMRQFCLLALSTNAFLYLD</sequence>
<proteinExistence type="predicted"/>
<feature type="domain" description="DUF1549" evidence="1">
    <location>
        <begin position="192"/>
        <end position="397"/>
    </location>
</feature>
<evidence type="ECO:0000259" key="3">
    <source>
        <dbReference type="Pfam" id="PF07635"/>
    </source>
</evidence>
<dbReference type="RefSeq" id="WP_148593503.1">
    <property type="nucleotide sequence ID" value="NZ_CP042997.1"/>
</dbReference>
<dbReference type="GO" id="GO:0020037">
    <property type="term" value="F:heme binding"/>
    <property type="evidence" value="ECO:0007669"/>
    <property type="project" value="InterPro"/>
</dbReference>
<dbReference type="KEGG" id="agv:OJF2_20530"/>
<dbReference type="InterPro" id="IPR011444">
    <property type="entry name" value="DUF1549"/>
</dbReference>
<dbReference type="InterPro" id="IPR011429">
    <property type="entry name" value="Cyt_c_Planctomycete-type"/>
</dbReference>
<dbReference type="Pfam" id="PF07587">
    <property type="entry name" value="PSD1"/>
    <property type="match status" value="1"/>
</dbReference>
<evidence type="ECO:0000313" key="4">
    <source>
        <dbReference type="EMBL" id="QEH33551.1"/>
    </source>
</evidence>
<evidence type="ECO:0000313" key="5">
    <source>
        <dbReference type="Proteomes" id="UP000324233"/>
    </source>
</evidence>
<name>A0A5B9VZX6_9BACT</name>
<dbReference type="InterPro" id="IPR022655">
    <property type="entry name" value="DUF1553"/>
</dbReference>
<dbReference type="Pfam" id="PF07583">
    <property type="entry name" value="PSCyt2"/>
    <property type="match status" value="1"/>
</dbReference>
<dbReference type="Pfam" id="PF07635">
    <property type="entry name" value="PSCyt1"/>
    <property type="match status" value="1"/>
</dbReference>
<feature type="domain" description="DUF1553" evidence="2">
    <location>
        <begin position="463"/>
        <end position="715"/>
    </location>
</feature>
<accession>A0A5B9VZX6</accession>